<dbReference type="InterPro" id="IPR054015">
    <property type="entry name" value="ExsA-like_N"/>
</dbReference>
<dbReference type="Proteomes" id="UP001232063">
    <property type="component" value="Unassembled WGS sequence"/>
</dbReference>
<keyword evidence="2" id="KW-0238">DNA-binding</keyword>
<evidence type="ECO:0000259" key="4">
    <source>
        <dbReference type="PROSITE" id="PS01124"/>
    </source>
</evidence>
<evidence type="ECO:0000313" key="5">
    <source>
        <dbReference type="EMBL" id="MDJ1504793.1"/>
    </source>
</evidence>
<evidence type="ECO:0000313" key="6">
    <source>
        <dbReference type="Proteomes" id="UP001232063"/>
    </source>
</evidence>
<reference evidence="5" key="1">
    <citation type="submission" date="2023-05" db="EMBL/GenBank/DDBJ databases">
        <authorList>
            <person name="Zhang X."/>
        </authorList>
    </citation>
    <scope>NUCLEOTIDE SEQUENCE</scope>
    <source>
        <strain evidence="5">BD1B2-1</strain>
    </source>
</reference>
<proteinExistence type="predicted"/>
<gene>
    <name evidence="5" type="ORF">QNI22_29290</name>
</gene>
<dbReference type="GO" id="GO:0043565">
    <property type="term" value="F:sequence-specific DNA binding"/>
    <property type="evidence" value="ECO:0007669"/>
    <property type="project" value="InterPro"/>
</dbReference>
<accession>A0AAE3UGC5</accession>
<dbReference type="PROSITE" id="PS01124">
    <property type="entry name" value="HTH_ARAC_FAMILY_2"/>
    <property type="match status" value="1"/>
</dbReference>
<keyword evidence="3" id="KW-0804">Transcription</keyword>
<dbReference type="Pfam" id="PF12833">
    <property type="entry name" value="HTH_18"/>
    <property type="match status" value="1"/>
</dbReference>
<comment type="caution">
    <text evidence="5">The sequence shown here is derived from an EMBL/GenBank/DDBJ whole genome shotgun (WGS) entry which is preliminary data.</text>
</comment>
<dbReference type="InterPro" id="IPR018060">
    <property type="entry name" value="HTH_AraC"/>
</dbReference>
<feature type="domain" description="HTH araC/xylS-type" evidence="4">
    <location>
        <begin position="169"/>
        <end position="265"/>
    </location>
</feature>
<name>A0AAE3UGC5_9BACT</name>
<organism evidence="5 6">
    <name type="scientific">Xanthocytophaga agilis</name>
    <dbReference type="NCBI Taxonomy" id="3048010"/>
    <lineage>
        <taxon>Bacteria</taxon>
        <taxon>Pseudomonadati</taxon>
        <taxon>Bacteroidota</taxon>
        <taxon>Cytophagia</taxon>
        <taxon>Cytophagales</taxon>
        <taxon>Rhodocytophagaceae</taxon>
        <taxon>Xanthocytophaga</taxon>
    </lineage>
</organism>
<dbReference type="Pfam" id="PF22200">
    <property type="entry name" value="ExsA_N"/>
    <property type="match status" value="1"/>
</dbReference>
<dbReference type="Gene3D" id="1.10.10.60">
    <property type="entry name" value="Homeodomain-like"/>
    <property type="match status" value="1"/>
</dbReference>
<evidence type="ECO:0000256" key="1">
    <source>
        <dbReference type="ARBA" id="ARBA00023015"/>
    </source>
</evidence>
<dbReference type="InterPro" id="IPR009057">
    <property type="entry name" value="Homeodomain-like_sf"/>
</dbReference>
<sequence length="265" mass="30333">MGEQTKDLGGIIYSTYTDANRSGEQFIHEHHLAYIISGSLSIIDGGQTDTFNAGDIVLLRKNNLGKFIKQPAKDGHFIAITILLDNETLVNVSKGQQLAEEVYASSQAVVSIGPDVLLTNYFHSLLPYFEEVLTEDLIHYKKQEAILLLLRCNPSLRNILFDFGVPGKIDLEEFMNRNFRYNVSLDKFAYLTGRSLASFKRDFEKIFNTSPNRWIQQRRLKEAHYLIREKKQKPSDVYLEVGFESLSHFSYSFKQFFGKNPSSLS</sequence>
<dbReference type="GO" id="GO:0003700">
    <property type="term" value="F:DNA-binding transcription factor activity"/>
    <property type="evidence" value="ECO:0007669"/>
    <property type="project" value="InterPro"/>
</dbReference>
<dbReference type="RefSeq" id="WP_314516442.1">
    <property type="nucleotide sequence ID" value="NZ_JASJOU010000013.1"/>
</dbReference>
<evidence type="ECO:0000256" key="3">
    <source>
        <dbReference type="ARBA" id="ARBA00023163"/>
    </source>
</evidence>
<dbReference type="EMBL" id="JASJOU010000013">
    <property type="protein sequence ID" value="MDJ1504793.1"/>
    <property type="molecule type" value="Genomic_DNA"/>
</dbReference>
<dbReference type="AlphaFoldDB" id="A0AAE3UGC5"/>
<dbReference type="SMART" id="SM00342">
    <property type="entry name" value="HTH_ARAC"/>
    <property type="match status" value="1"/>
</dbReference>
<protein>
    <submittedName>
        <fullName evidence="5">AraC family transcriptional regulator</fullName>
    </submittedName>
</protein>
<dbReference type="SUPFAM" id="SSF46689">
    <property type="entry name" value="Homeodomain-like"/>
    <property type="match status" value="1"/>
</dbReference>
<dbReference type="PANTHER" id="PTHR43280:SF2">
    <property type="entry name" value="HTH-TYPE TRANSCRIPTIONAL REGULATOR EXSA"/>
    <property type="match status" value="1"/>
</dbReference>
<evidence type="ECO:0000256" key="2">
    <source>
        <dbReference type="ARBA" id="ARBA00023125"/>
    </source>
</evidence>
<keyword evidence="6" id="KW-1185">Reference proteome</keyword>
<dbReference type="PANTHER" id="PTHR43280">
    <property type="entry name" value="ARAC-FAMILY TRANSCRIPTIONAL REGULATOR"/>
    <property type="match status" value="1"/>
</dbReference>
<keyword evidence="1" id="KW-0805">Transcription regulation</keyword>